<evidence type="ECO:0000256" key="2">
    <source>
        <dbReference type="ARBA" id="ARBA00009340"/>
    </source>
</evidence>
<evidence type="ECO:0000313" key="9">
    <source>
        <dbReference type="Proteomes" id="UP001454036"/>
    </source>
</evidence>
<dbReference type="AlphaFoldDB" id="A0AAV3NPG9"/>
<evidence type="ECO:0000256" key="3">
    <source>
        <dbReference type="ARBA" id="ARBA00022737"/>
    </source>
</evidence>
<name>A0AAV3NPG9_LITER</name>
<keyword evidence="5" id="KW-0227">DNA damage</keyword>
<dbReference type="Pfam" id="PF14500">
    <property type="entry name" value="MMS19_N"/>
    <property type="match status" value="1"/>
</dbReference>
<dbReference type="Proteomes" id="UP001454036">
    <property type="component" value="Unassembled WGS sequence"/>
</dbReference>
<dbReference type="InterPro" id="IPR016024">
    <property type="entry name" value="ARM-type_fold"/>
</dbReference>
<proteinExistence type="inferred from homology"/>
<dbReference type="GO" id="GO:0005634">
    <property type="term" value="C:nucleus"/>
    <property type="evidence" value="ECO:0007669"/>
    <property type="project" value="UniProtKB-SubCell"/>
</dbReference>
<evidence type="ECO:0000313" key="8">
    <source>
        <dbReference type="EMBL" id="GAA0141262.1"/>
    </source>
</evidence>
<sequence>MAIKSDYVKYIETYVDSSSTQSQQAASVNEVASLVKKDLLTLETLVREMQMYLTTTDSIIRARGVLFLGELLMLLISKPLEDTVLHSLAGFFSDRLADWKALRGALVGCLALIRREADVGTVSSADAKSILQSYMQNLQVQSMGQHDRKLCFQLLEGLMSRYPGEVVPLGETVLFGVCAAIDGEKDPQCLVLSFHITKILGGLFLDSSGPLADIADELFELIGCYFPIHFTHPKSEDVEVKKEELSRELMMAFASTPLFEPFSMPLLLEKLSSSLPSAKIESFRYLSYCIPKYGAARVEKYAEVIWSSLKEVLYISPSTSLVEPDPTGGMGFQDSEMTTQALILLQEVVQIDNGPFLSKIICDEDINTFLNGLTQFQNFSDIALEGKQKLHAISRILSFATKSSVSFCNKLFEKFFPQIMSVLGLSVEDSSKPYIPSSQVSFGAVYLCTELLDACRLLVLDMGKSIPLGDFADEQWCCVLQSSCISLYNLYASVLEASTADSTSNACVYSGVKGLQILAMFPEGFLPASKSYEDILQMLILIFTSNFDKTFLWNSILSALCEIGLFISGSHELEKTAIFERIVLYNMTSLLGSDDHDFPSDLNLQAIAKIGMIGQNFSLNLLQGLDKIIFAKLPEVYVSGNEKSIGLIVKLLHCYSSELLPRINEAGSSEEVLVSFAANIWDIIGSSVVSNFDYQETELLGATMATMKNIVGKCSVRSQEIVIKKAVGLISSSNISPWMAATSDTTMLQPDQLNERYCYESFSYRDKWITSIFASVMVPLRPQTQIPSIRSILQFFVTTLHFGHVPSAYALGSLVNKLPLKTRTPEECSLEEALGIIFSNSIWNFCCNIDAKEGSADANGGIDINSLKLCTPSSLIVQVHAIVGLAWIGKGLLMRGHEAIKIVTIALMRCLLVDGNFDVEMLKDVGVDGKEHALVTLMRSAADAFQVLMSESEVCLNKKYHATVRPLYKQRFFNTVLPILLSSVQKTDSQTVRSMLYRAFAHVVSDAPFGAIMGEAQKLLPVLLDCLSVLSKDTANSDRVYDVLLVLSGILTDKNGREAVTENAHIISKQLISLVSYSHMMVIRVTAIQCLVAMSELPHVRIYPFRPQVLPAITKALDDPKRIVRQEAVKCRQAWLVLLSLCSSFKVLLKL</sequence>
<dbReference type="Pfam" id="PF12460">
    <property type="entry name" value="MMS19_C"/>
    <property type="match status" value="1"/>
</dbReference>
<organism evidence="8 9">
    <name type="scientific">Lithospermum erythrorhizon</name>
    <name type="common">Purple gromwell</name>
    <name type="synonym">Lithospermum officinale var. erythrorhizon</name>
    <dbReference type="NCBI Taxonomy" id="34254"/>
    <lineage>
        <taxon>Eukaryota</taxon>
        <taxon>Viridiplantae</taxon>
        <taxon>Streptophyta</taxon>
        <taxon>Embryophyta</taxon>
        <taxon>Tracheophyta</taxon>
        <taxon>Spermatophyta</taxon>
        <taxon>Magnoliopsida</taxon>
        <taxon>eudicotyledons</taxon>
        <taxon>Gunneridae</taxon>
        <taxon>Pentapetalae</taxon>
        <taxon>asterids</taxon>
        <taxon>lamiids</taxon>
        <taxon>Boraginales</taxon>
        <taxon>Boraginaceae</taxon>
        <taxon>Boraginoideae</taxon>
        <taxon>Lithospermeae</taxon>
        <taxon>Lithospermum</taxon>
    </lineage>
</organism>
<protein>
    <recommendedName>
        <fullName evidence="5">MMS19 nucleotide excision repair protein</fullName>
    </recommendedName>
</protein>
<dbReference type="InterPro" id="IPR024687">
    <property type="entry name" value="MMS19_C"/>
</dbReference>
<dbReference type="PANTHER" id="PTHR12891">
    <property type="entry name" value="DNA REPAIR/TRANSCRIPTION PROTEIN MET18/MMS19"/>
    <property type="match status" value="1"/>
</dbReference>
<dbReference type="SUPFAM" id="SSF48371">
    <property type="entry name" value="ARM repeat"/>
    <property type="match status" value="1"/>
</dbReference>
<dbReference type="InterPro" id="IPR029240">
    <property type="entry name" value="MMS19_N"/>
</dbReference>
<evidence type="ECO:0000259" key="6">
    <source>
        <dbReference type="Pfam" id="PF12460"/>
    </source>
</evidence>
<keyword evidence="9" id="KW-1185">Reference proteome</keyword>
<keyword evidence="4 5" id="KW-0539">Nucleus</keyword>
<dbReference type="GO" id="GO:0016226">
    <property type="term" value="P:iron-sulfur cluster assembly"/>
    <property type="evidence" value="ECO:0007669"/>
    <property type="project" value="UniProtKB-UniRule"/>
</dbReference>
<feature type="domain" description="MMS19 N-terminal" evidence="7">
    <location>
        <begin position="46"/>
        <end position="312"/>
    </location>
</feature>
<keyword evidence="5" id="KW-0234">DNA repair</keyword>
<evidence type="ECO:0000259" key="7">
    <source>
        <dbReference type="Pfam" id="PF14500"/>
    </source>
</evidence>
<evidence type="ECO:0000256" key="1">
    <source>
        <dbReference type="ARBA" id="ARBA00004123"/>
    </source>
</evidence>
<dbReference type="GO" id="GO:0097361">
    <property type="term" value="C:cytosolic [4Fe-4S] assembly targeting complex"/>
    <property type="evidence" value="ECO:0007669"/>
    <property type="project" value="UniProtKB-UniRule"/>
</dbReference>
<dbReference type="GO" id="GO:0051604">
    <property type="term" value="P:protein maturation"/>
    <property type="evidence" value="ECO:0007669"/>
    <property type="project" value="UniProtKB-UniRule"/>
</dbReference>
<accession>A0AAV3NPG9</accession>
<dbReference type="InterPro" id="IPR011989">
    <property type="entry name" value="ARM-like"/>
</dbReference>
<dbReference type="Gene3D" id="1.25.10.10">
    <property type="entry name" value="Leucine-rich Repeat Variant"/>
    <property type="match status" value="1"/>
</dbReference>
<feature type="domain" description="MMS19 C-terminal" evidence="6">
    <location>
        <begin position="686"/>
        <end position="1094"/>
    </location>
</feature>
<comment type="function">
    <text evidence="5">Key component of the cytosolic iron-sulfur protein assembly (CIA) complex, a multiprotein complex that mediates the incorporation of iron-sulfur cluster into apoproteins specifically involved in DNA metabolism and genomic integrity. In the CIA complex, MMS19 acts as an adapter between early-acting CIA components and a subset of cellular target iron-sulfur proteins.</text>
</comment>
<comment type="similarity">
    <text evidence="2 5">Belongs to the MET18/MMS19 family.</text>
</comment>
<reference evidence="8 9" key="1">
    <citation type="submission" date="2024-01" db="EMBL/GenBank/DDBJ databases">
        <title>The complete chloroplast genome sequence of Lithospermum erythrorhizon: insights into the phylogenetic relationship among Boraginaceae species and the maternal lineages of purple gromwells.</title>
        <authorList>
            <person name="Okada T."/>
            <person name="Watanabe K."/>
        </authorList>
    </citation>
    <scope>NUCLEOTIDE SEQUENCE [LARGE SCALE GENOMIC DNA]</scope>
</reference>
<evidence type="ECO:0000256" key="4">
    <source>
        <dbReference type="ARBA" id="ARBA00023242"/>
    </source>
</evidence>
<keyword evidence="3" id="KW-0677">Repeat</keyword>
<dbReference type="InterPro" id="IPR039920">
    <property type="entry name" value="MMS19"/>
</dbReference>
<dbReference type="EMBL" id="BAABME010000263">
    <property type="protein sequence ID" value="GAA0141262.1"/>
    <property type="molecule type" value="Genomic_DNA"/>
</dbReference>
<dbReference type="GO" id="GO:0006281">
    <property type="term" value="P:DNA repair"/>
    <property type="evidence" value="ECO:0007669"/>
    <property type="project" value="UniProtKB-UniRule"/>
</dbReference>
<dbReference type="PANTHER" id="PTHR12891:SF0">
    <property type="entry name" value="MMS19 NUCLEOTIDE EXCISION REPAIR PROTEIN HOMOLOG"/>
    <property type="match status" value="1"/>
</dbReference>
<comment type="subcellular location">
    <subcellularLocation>
        <location evidence="1 5">Nucleus</location>
    </subcellularLocation>
</comment>
<comment type="caution">
    <text evidence="8">The sequence shown here is derived from an EMBL/GenBank/DDBJ whole genome shotgun (WGS) entry which is preliminary data.</text>
</comment>
<evidence type="ECO:0000256" key="5">
    <source>
        <dbReference type="RuleBase" id="RU367072"/>
    </source>
</evidence>
<gene>
    <name evidence="8" type="ORF">LIER_02446</name>
</gene>